<comment type="similarity">
    <text evidence="5 18">Belongs to the CDS family.</text>
</comment>
<evidence type="ECO:0000256" key="9">
    <source>
        <dbReference type="ARBA" id="ARBA00022516"/>
    </source>
</evidence>
<accession>A0A7J5BZI8</accession>
<evidence type="ECO:0000256" key="16">
    <source>
        <dbReference type="ARBA" id="ARBA00023209"/>
    </source>
</evidence>
<name>A0A7J5BZI8_9MICO</name>
<evidence type="ECO:0000256" key="8">
    <source>
        <dbReference type="ARBA" id="ARBA00022475"/>
    </source>
</evidence>
<reference evidence="21 22" key="1">
    <citation type="submission" date="2019-09" db="EMBL/GenBank/DDBJ databases">
        <title>Phylogeny of genus Pseudoclavibacter and closely related genus.</title>
        <authorList>
            <person name="Li Y."/>
        </authorList>
    </citation>
    <scope>NUCLEOTIDE SEQUENCE [LARGE SCALE GENOMIC DNA]</scope>
    <source>
        <strain evidence="21 22">DSM 23821</strain>
    </source>
</reference>
<evidence type="ECO:0000256" key="4">
    <source>
        <dbReference type="ARBA" id="ARBA00005189"/>
    </source>
</evidence>
<proteinExistence type="inferred from homology"/>
<keyword evidence="11 18" id="KW-0812">Transmembrane</keyword>
<dbReference type="PANTHER" id="PTHR46382:SF1">
    <property type="entry name" value="PHOSPHATIDATE CYTIDYLYLTRANSFERASE"/>
    <property type="match status" value="1"/>
</dbReference>
<evidence type="ECO:0000256" key="19">
    <source>
        <dbReference type="SAM" id="MobiDB-lite"/>
    </source>
</evidence>
<evidence type="ECO:0000313" key="21">
    <source>
        <dbReference type="EMBL" id="KAB1659565.1"/>
    </source>
</evidence>
<dbReference type="InterPro" id="IPR000374">
    <property type="entry name" value="PC_trans"/>
</dbReference>
<feature type="transmembrane region" description="Helical" evidence="20">
    <location>
        <begin position="278"/>
        <end position="297"/>
    </location>
</feature>
<dbReference type="EMBL" id="WBJZ01000005">
    <property type="protein sequence ID" value="KAB1659565.1"/>
    <property type="molecule type" value="Genomic_DNA"/>
</dbReference>
<evidence type="ECO:0000256" key="10">
    <source>
        <dbReference type="ARBA" id="ARBA00022679"/>
    </source>
</evidence>
<evidence type="ECO:0000256" key="7">
    <source>
        <dbReference type="ARBA" id="ARBA00019373"/>
    </source>
</evidence>
<dbReference type="RefSeq" id="WP_158039731.1">
    <property type="nucleotide sequence ID" value="NZ_JACCFV010000001.1"/>
</dbReference>
<comment type="caution">
    <text evidence="21">The sequence shown here is derived from an EMBL/GenBank/DDBJ whole genome shotgun (WGS) entry which is preliminary data.</text>
</comment>
<gene>
    <name evidence="21" type="ORF">F8O01_04665</name>
</gene>
<evidence type="ECO:0000256" key="13">
    <source>
        <dbReference type="ARBA" id="ARBA00022989"/>
    </source>
</evidence>
<keyword evidence="10 18" id="KW-0808">Transferase</keyword>
<sequence>MSPDAEPGARPDRPDDPDEPVRRTPDEVPTDTSDRLQRIEQQARLAGNEVRAQVRAGRRRIKAKSDEINARSGRNLVFAILIGVVLGGALLLSLLFIKQLFILFGVAMVGFVCLELSNAMRSTGRHVPRVPTLAVAIVIVPASYYFGPAGQWISLVAGILFLTAWCIVRASLRSEPPPRADVWNDVLASAFVQLYVTFLGSFTVMLAAQERGEFWVLGFLLVVISIDTSAYVFGLNFGKHKMVPRISPSKTWEGLAGAALTSLVVSVAVSVFLFDMPWWFGLVVGPVLLVTATAGDLTESMVKRDLQIKDISSWLPGHGGFFDRLDSILPSGAMAFALYFWGASLTLH</sequence>
<dbReference type="Proteomes" id="UP000467240">
    <property type="component" value="Unassembled WGS sequence"/>
</dbReference>
<feature type="transmembrane region" description="Helical" evidence="20">
    <location>
        <begin position="76"/>
        <end position="94"/>
    </location>
</feature>
<dbReference type="AlphaFoldDB" id="A0A7J5BZI8"/>
<feature type="transmembrane region" description="Helical" evidence="20">
    <location>
        <begin position="130"/>
        <end position="146"/>
    </location>
</feature>
<evidence type="ECO:0000313" key="22">
    <source>
        <dbReference type="Proteomes" id="UP000467240"/>
    </source>
</evidence>
<dbReference type="EC" id="2.7.7.41" evidence="6 18"/>
<evidence type="ECO:0000256" key="11">
    <source>
        <dbReference type="ARBA" id="ARBA00022692"/>
    </source>
</evidence>
<comment type="catalytic activity">
    <reaction evidence="1 18">
        <text>a 1,2-diacyl-sn-glycero-3-phosphate + CTP + H(+) = a CDP-1,2-diacyl-sn-glycerol + diphosphate</text>
        <dbReference type="Rhea" id="RHEA:16229"/>
        <dbReference type="ChEBI" id="CHEBI:15378"/>
        <dbReference type="ChEBI" id="CHEBI:33019"/>
        <dbReference type="ChEBI" id="CHEBI:37563"/>
        <dbReference type="ChEBI" id="CHEBI:58332"/>
        <dbReference type="ChEBI" id="CHEBI:58608"/>
        <dbReference type="EC" id="2.7.7.41"/>
    </reaction>
</comment>
<organism evidence="21 22">
    <name type="scientific">Pseudoclavibacter chungangensis</name>
    <dbReference type="NCBI Taxonomy" id="587635"/>
    <lineage>
        <taxon>Bacteria</taxon>
        <taxon>Bacillati</taxon>
        <taxon>Actinomycetota</taxon>
        <taxon>Actinomycetes</taxon>
        <taxon>Micrococcales</taxon>
        <taxon>Microbacteriaceae</taxon>
        <taxon>Pseudoclavibacter</taxon>
    </lineage>
</organism>
<keyword evidence="14" id="KW-0443">Lipid metabolism</keyword>
<feature type="transmembrane region" description="Helical" evidence="20">
    <location>
        <begin position="100"/>
        <end position="118"/>
    </location>
</feature>
<feature type="region of interest" description="Disordered" evidence="19">
    <location>
        <begin position="1"/>
        <end position="36"/>
    </location>
</feature>
<evidence type="ECO:0000256" key="12">
    <source>
        <dbReference type="ARBA" id="ARBA00022695"/>
    </source>
</evidence>
<dbReference type="OrthoDB" id="9799199at2"/>
<keyword evidence="13 20" id="KW-1133">Transmembrane helix</keyword>
<comment type="pathway">
    <text evidence="4">Lipid metabolism.</text>
</comment>
<dbReference type="PROSITE" id="PS01315">
    <property type="entry name" value="CDS"/>
    <property type="match status" value="1"/>
</dbReference>
<keyword evidence="12 18" id="KW-0548">Nucleotidyltransferase</keyword>
<dbReference type="GO" id="GO:0004605">
    <property type="term" value="F:phosphatidate cytidylyltransferase activity"/>
    <property type="evidence" value="ECO:0007669"/>
    <property type="project" value="UniProtKB-EC"/>
</dbReference>
<evidence type="ECO:0000256" key="5">
    <source>
        <dbReference type="ARBA" id="ARBA00010185"/>
    </source>
</evidence>
<comment type="subcellular location">
    <subcellularLocation>
        <location evidence="2">Cell membrane</location>
        <topology evidence="2">Multi-pass membrane protein</topology>
    </subcellularLocation>
</comment>
<feature type="transmembrane region" description="Helical" evidence="20">
    <location>
        <begin position="214"/>
        <end position="233"/>
    </location>
</feature>
<evidence type="ECO:0000256" key="18">
    <source>
        <dbReference type="RuleBase" id="RU003938"/>
    </source>
</evidence>
<feature type="transmembrane region" description="Helical" evidence="20">
    <location>
        <begin position="254"/>
        <end position="272"/>
    </location>
</feature>
<evidence type="ECO:0000256" key="6">
    <source>
        <dbReference type="ARBA" id="ARBA00012487"/>
    </source>
</evidence>
<keyword evidence="8" id="KW-1003">Cell membrane</keyword>
<dbReference type="GO" id="GO:0016024">
    <property type="term" value="P:CDP-diacylglycerol biosynthetic process"/>
    <property type="evidence" value="ECO:0007669"/>
    <property type="project" value="UniProtKB-UniPathway"/>
</dbReference>
<keyword evidence="9" id="KW-0444">Lipid biosynthesis</keyword>
<keyword evidence="16" id="KW-0594">Phospholipid biosynthesis</keyword>
<dbReference type="Pfam" id="PF01148">
    <property type="entry name" value="CTP_transf_1"/>
    <property type="match status" value="1"/>
</dbReference>
<comment type="pathway">
    <text evidence="3 18">Phospholipid metabolism; CDP-diacylglycerol biosynthesis; CDP-diacylglycerol from sn-glycerol 3-phosphate: step 3/3.</text>
</comment>
<evidence type="ECO:0000256" key="17">
    <source>
        <dbReference type="ARBA" id="ARBA00023264"/>
    </source>
</evidence>
<feature type="transmembrane region" description="Helical" evidence="20">
    <location>
        <begin position="182"/>
        <end position="208"/>
    </location>
</feature>
<evidence type="ECO:0000256" key="14">
    <source>
        <dbReference type="ARBA" id="ARBA00023098"/>
    </source>
</evidence>
<keyword evidence="22" id="KW-1185">Reference proteome</keyword>
<feature type="compositionally biased region" description="Basic and acidic residues" evidence="19">
    <location>
        <begin position="7"/>
        <end position="36"/>
    </location>
</feature>
<dbReference type="GO" id="GO:0005886">
    <property type="term" value="C:plasma membrane"/>
    <property type="evidence" value="ECO:0007669"/>
    <property type="project" value="UniProtKB-SubCell"/>
</dbReference>
<evidence type="ECO:0000256" key="15">
    <source>
        <dbReference type="ARBA" id="ARBA00023136"/>
    </source>
</evidence>
<keyword evidence="17" id="KW-1208">Phospholipid metabolism</keyword>
<dbReference type="PANTHER" id="PTHR46382">
    <property type="entry name" value="PHOSPHATIDATE CYTIDYLYLTRANSFERASE"/>
    <property type="match status" value="1"/>
</dbReference>
<evidence type="ECO:0000256" key="2">
    <source>
        <dbReference type="ARBA" id="ARBA00004651"/>
    </source>
</evidence>
<keyword evidence="15 20" id="KW-0472">Membrane</keyword>
<evidence type="ECO:0000256" key="20">
    <source>
        <dbReference type="SAM" id="Phobius"/>
    </source>
</evidence>
<evidence type="ECO:0000256" key="1">
    <source>
        <dbReference type="ARBA" id="ARBA00001698"/>
    </source>
</evidence>
<protein>
    <recommendedName>
        <fullName evidence="7 18">Phosphatidate cytidylyltransferase</fullName>
        <ecNumber evidence="6 18">2.7.7.41</ecNumber>
    </recommendedName>
</protein>
<dbReference type="UniPathway" id="UPA00557">
    <property type="reaction ID" value="UER00614"/>
</dbReference>
<evidence type="ECO:0000256" key="3">
    <source>
        <dbReference type="ARBA" id="ARBA00005119"/>
    </source>
</evidence>